<keyword evidence="7 9" id="KW-0472">Membrane</keyword>
<evidence type="ECO:0000313" key="13">
    <source>
        <dbReference type="Proteomes" id="UP000007564"/>
    </source>
</evidence>
<sequence>MTMIKKLIGAVALMLTCTATLAAEGGFPLEKAPDRINDVASLQNGAKLFVNYCLNCHSAQSMRYNKLQDIGLTDQQIQDSLLFTGDKVGDLMKIAMTPQDAKKWFGTTPPDLSVIARAKSVNAGPSGADYLYTYLRTFYRDTSKATGWNNLAFPNVGMPHALWDRQGPRELTTVAVHQVEAADGTRNWERVTTVYDAQGYATAKTEPLADYRGHGSLETRFKAVNPAQSAAYDQDVADLTAFMSWMAEPVQLYRKQLGVWVLLFLGLFLVVAWRLNAAYWKHVR</sequence>
<feature type="chain" id="PRO_5002190191" evidence="10">
    <location>
        <begin position="23"/>
        <end position="284"/>
    </location>
</feature>
<dbReference type="AlphaFoldDB" id="A0A0C6PAQ1"/>
<dbReference type="EMBL" id="HE965806">
    <property type="protein sequence ID" value="CCJ55472.1"/>
    <property type="molecule type" value="Genomic_DNA"/>
</dbReference>
<feature type="binding site" description="covalent" evidence="8">
    <location>
        <position position="57"/>
    </location>
    <ligand>
        <name>heme c</name>
        <dbReference type="ChEBI" id="CHEBI:61717"/>
    </ligand>
</feature>
<dbReference type="InterPro" id="IPR036909">
    <property type="entry name" value="Cyt_c-like_dom_sf"/>
</dbReference>
<evidence type="ECO:0000256" key="4">
    <source>
        <dbReference type="ARBA" id="ARBA00022723"/>
    </source>
</evidence>
<proteinExistence type="predicted"/>
<dbReference type="Proteomes" id="UP000007564">
    <property type="component" value="Chromosome"/>
</dbReference>
<feature type="binding site" description="covalent" evidence="8">
    <location>
        <position position="53"/>
    </location>
    <ligand>
        <name>heme c</name>
        <dbReference type="ChEBI" id="CHEBI:61717"/>
    </ligand>
</feature>
<evidence type="ECO:0000256" key="6">
    <source>
        <dbReference type="ARBA" id="ARBA00023004"/>
    </source>
</evidence>
<evidence type="ECO:0000256" key="9">
    <source>
        <dbReference type="SAM" id="Phobius"/>
    </source>
</evidence>
<comment type="cofactor">
    <cofactor evidence="8">
        <name>heme c</name>
        <dbReference type="ChEBI" id="CHEBI:61717"/>
    </cofactor>
    <text evidence="8">Binds 1 heme c group covalently per subunit.</text>
</comment>
<name>A0A0C6PAQ1_BORBO</name>
<dbReference type="HOGENOM" id="CLU_078597_0_0_4"/>
<gene>
    <name evidence="12" type="primary">petC</name>
    <name evidence="12" type="ORF">BN112_3558</name>
</gene>
<keyword evidence="10" id="KW-0732">Signal</keyword>
<keyword evidence="2 8" id="KW-0349">Heme</keyword>
<organism evidence="12 13">
    <name type="scientific">Bordetella bronchiseptica 253</name>
    <dbReference type="NCBI Taxonomy" id="568707"/>
    <lineage>
        <taxon>Bacteria</taxon>
        <taxon>Pseudomonadati</taxon>
        <taxon>Pseudomonadota</taxon>
        <taxon>Betaproteobacteria</taxon>
        <taxon>Burkholderiales</taxon>
        <taxon>Alcaligenaceae</taxon>
        <taxon>Bordetella</taxon>
    </lineage>
</organism>
<dbReference type="PANTHER" id="PTHR10266:SF3">
    <property type="entry name" value="CYTOCHROME C1, HEME PROTEIN, MITOCHONDRIAL"/>
    <property type="match status" value="1"/>
</dbReference>
<keyword evidence="4 8" id="KW-0479">Metal-binding</keyword>
<evidence type="ECO:0000256" key="2">
    <source>
        <dbReference type="ARBA" id="ARBA00022617"/>
    </source>
</evidence>
<dbReference type="InterPro" id="IPR002326">
    <property type="entry name" value="Cyt_c1"/>
</dbReference>
<evidence type="ECO:0000313" key="12">
    <source>
        <dbReference type="EMBL" id="CCJ55472.1"/>
    </source>
</evidence>
<feature type="transmembrane region" description="Helical" evidence="9">
    <location>
        <begin position="257"/>
        <end position="275"/>
    </location>
</feature>
<feature type="domain" description="Cytochrome c" evidence="11">
    <location>
        <begin position="40"/>
        <end position="139"/>
    </location>
</feature>
<dbReference type="GO" id="GO:0046872">
    <property type="term" value="F:metal ion binding"/>
    <property type="evidence" value="ECO:0007669"/>
    <property type="project" value="UniProtKB-KW"/>
</dbReference>
<dbReference type="GO" id="GO:0020037">
    <property type="term" value="F:heme binding"/>
    <property type="evidence" value="ECO:0007669"/>
    <property type="project" value="InterPro"/>
</dbReference>
<dbReference type="KEGG" id="bbh:BN112_3558"/>
<accession>A0A0C6PAQ1</accession>
<dbReference type="GeneID" id="56476630"/>
<dbReference type="Pfam" id="PF02167">
    <property type="entry name" value="Cytochrom_C1"/>
    <property type="match status" value="2"/>
</dbReference>
<dbReference type="OrthoDB" id="9798864at2"/>
<feature type="signal peptide" evidence="10">
    <location>
        <begin position="1"/>
        <end position="22"/>
    </location>
</feature>
<dbReference type="PROSITE" id="PS51007">
    <property type="entry name" value="CYTC"/>
    <property type="match status" value="1"/>
</dbReference>
<dbReference type="PRINTS" id="PR00603">
    <property type="entry name" value="CYTOCHROMEC1"/>
</dbReference>
<dbReference type="RefSeq" id="WP_003815818.1">
    <property type="nucleotide sequence ID" value="NC_019382.1"/>
</dbReference>
<dbReference type="InterPro" id="IPR009056">
    <property type="entry name" value="Cyt_c-like_dom"/>
</dbReference>
<evidence type="ECO:0000256" key="10">
    <source>
        <dbReference type="SAM" id="SignalP"/>
    </source>
</evidence>
<feature type="binding site" description="covalent" evidence="8">
    <location>
        <position position="56"/>
    </location>
    <ligand>
        <name>heme c</name>
        <dbReference type="ChEBI" id="CHEBI:61717"/>
    </ligand>
</feature>
<evidence type="ECO:0000256" key="3">
    <source>
        <dbReference type="ARBA" id="ARBA00022692"/>
    </source>
</evidence>
<reference evidence="12 13" key="1">
    <citation type="journal article" date="2012" name="BMC Genomics">
        <title>Comparative genomics of the classical Bordetella subspecies: the evolution and exchange of virulence-associated diversity amongst closely related pathogens.</title>
        <authorList>
            <person name="Park J."/>
            <person name="Zhang Y."/>
            <person name="Buboltz A.M."/>
            <person name="Zhang X."/>
            <person name="Schuster S.C."/>
            <person name="Ahuja U."/>
            <person name="Liu M."/>
            <person name="Miller J.F."/>
            <person name="Sebaihia M."/>
            <person name="Bentley S.D."/>
            <person name="Parkhill J."/>
            <person name="Harvill E.T."/>
        </authorList>
    </citation>
    <scope>NUCLEOTIDE SEQUENCE [LARGE SCALE GENOMIC DNA]</scope>
    <source>
        <strain evidence="12 13">253</strain>
    </source>
</reference>
<evidence type="ECO:0000256" key="7">
    <source>
        <dbReference type="ARBA" id="ARBA00023136"/>
    </source>
</evidence>
<evidence type="ECO:0000256" key="5">
    <source>
        <dbReference type="ARBA" id="ARBA00022989"/>
    </source>
</evidence>
<evidence type="ECO:0000259" key="11">
    <source>
        <dbReference type="PROSITE" id="PS51007"/>
    </source>
</evidence>
<dbReference type="SUPFAM" id="SSF46626">
    <property type="entry name" value="Cytochrome c"/>
    <property type="match status" value="1"/>
</dbReference>
<keyword evidence="6 8" id="KW-0408">Iron</keyword>
<dbReference type="PANTHER" id="PTHR10266">
    <property type="entry name" value="CYTOCHROME C1"/>
    <property type="match status" value="1"/>
</dbReference>
<dbReference type="GO" id="GO:0009055">
    <property type="term" value="F:electron transfer activity"/>
    <property type="evidence" value="ECO:0007669"/>
    <property type="project" value="InterPro"/>
</dbReference>
<comment type="subcellular location">
    <subcellularLocation>
        <location evidence="1">Membrane</location>
    </subcellularLocation>
</comment>
<dbReference type="Gene3D" id="1.10.760.10">
    <property type="entry name" value="Cytochrome c-like domain"/>
    <property type="match status" value="1"/>
</dbReference>
<dbReference type="GO" id="GO:0016020">
    <property type="term" value="C:membrane"/>
    <property type="evidence" value="ECO:0007669"/>
    <property type="project" value="UniProtKB-SubCell"/>
</dbReference>
<keyword evidence="3 9" id="KW-0812">Transmembrane</keyword>
<protein>
    <submittedName>
        <fullName evidence="12">Cytochrome C1</fullName>
    </submittedName>
</protein>
<evidence type="ECO:0000256" key="8">
    <source>
        <dbReference type="PIRSR" id="PIRSR602326-1"/>
    </source>
</evidence>
<keyword evidence="5 9" id="KW-1133">Transmembrane helix</keyword>
<evidence type="ECO:0000256" key="1">
    <source>
        <dbReference type="ARBA" id="ARBA00004370"/>
    </source>
</evidence>